<proteinExistence type="predicted"/>
<dbReference type="AlphaFoldDB" id="A0A8X6RYD2"/>
<evidence type="ECO:0000313" key="2">
    <source>
        <dbReference type="Proteomes" id="UP000887159"/>
    </source>
</evidence>
<comment type="caution">
    <text evidence="1">The sequence shown here is derived from an EMBL/GenBank/DDBJ whole genome shotgun (WGS) entry which is preliminary data.</text>
</comment>
<accession>A0A8X6RYD2</accession>
<dbReference type="Proteomes" id="UP000887159">
    <property type="component" value="Unassembled WGS sequence"/>
</dbReference>
<protein>
    <submittedName>
        <fullName evidence="1">Uncharacterized protein</fullName>
    </submittedName>
</protein>
<keyword evidence="2" id="KW-1185">Reference proteome</keyword>
<sequence>MIRQRYSTCLNNSVSQSVVRVPRGVKEEFWWGTRCTRVWWGYALHRALLHLILRSYESSQDSLARQPRVSLGLFKKPFQLSLLPASVLQLLILKTRRSSSKPSIPL</sequence>
<dbReference type="EMBL" id="BMAU01021196">
    <property type="protein sequence ID" value="GFX97197.1"/>
    <property type="molecule type" value="Genomic_DNA"/>
</dbReference>
<name>A0A8X6RYD2_TRICX</name>
<reference evidence="1" key="1">
    <citation type="submission" date="2020-08" db="EMBL/GenBank/DDBJ databases">
        <title>Multicomponent nature underlies the extraordinary mechanical properties of spider dragline silk.</title>
        <authorList>
            <person name="Kono N."/>
            <person name="Nakamura H."/>
            <person name="Mori M."/>
            <person name="Yoshida Y."/>
            <person name="Ohtoshi R."/>
            <person name="Malay A.D."/>
            <person name="Moran D.A.P."/>
            <person name="Tomita M."/>
            <person name="Numata K."/>
            <person name="Arakawa K."/>
        </authorList>
    </citation>
    <scope>NUCLEOTIDE SEQUENCE</scope>
</reference>
<gene>
    <name evidence="1" type="ORF">TNCV_556871</name>
</gene>
<organism evidence="1 2">
    <name type="scientific">Trichonephila clavipes</name>
    <name type="common">Golden silk orbweaver</name>
    <name type="synonym">Nephila clavipes</name>
    <dbReference type="NCBI Taxonomy" id="2585209"/>
    <lineage>
        <taxon>Eukaryota</taxon>
        <taxon>Metazoa</taxon>
        <taxon>Ecdysozoa</taxon>
        <taxon>Arthropoda</taxon>
        <taxon>Chelicerata</taxon>
        <taxon>Arachnida</taxon>
        <taxon>Araneae</taxon>
        <taxon>Araneomorphae</taxon>
        <taxon>Entelegynae</taxon>
        <taxon>Araneoidea</taxon>
        <taxon>Nephilidae</taxon>
        <taxon>Trichonephila</taxon>
    </lineage>
</organism>
<evidence type="ECO:0000313" key="1">
    <source>
        <dbReference type="EMBL" id="GFX97197.1"/>
    </source>
</evidence>